<comment type="caution">
    <text evidence="3">The sequence shown here is derived from an EMBL/GenBank/DDBJ whole genome shotgun (WGS) entry which is preliminary data.</text>
</comment>
<accession>A0A1R1PZD7</accession>
<feature type="compositionally biased region" description="Gly residues" evidence="1">
    <location>
        <begin position="166"/>
        <end position="178"/>
    </location>
</feature>
<feature type="domain" description="SCA7" evidence="2">
    <location>
        <begin position="181"/>
        <end position="248"/>
    </location>
</feature>
<dbReference type="EMBL" id="LSSK01000009">
    <property type="protein sequence ID" value="OMH86311.1"/>
    <property type="molecule type" value="Genomic_DNA"/>
</dbReference>
<proteinExistence type="predicted"/>
<sequence length="349" mass="37960">MSSRGKPKIQTLVGLKLGCNRQTDAKPHVYNNGLLSSCLIYGNEEDWLPVVKSNIKIGTVPQLSWDTLKKAVNEELDCMLSTPKKDERKALAIKNKDKSDGYKRKRDNSEAIDFELEDNDDDSASTLFAFGDKTKPSGTKRKTKTKAEKKALAGEKESKKKKAAGAAGGKTGSSGTTGIGSRSKSAEFDLDKQCGVIVPPNNNPCTRSLTSAKHARLHDQTNAARRATAMALGEHGSLLYNSLLEDVSDSDEQDSEAEAEKILESVASYQPKPIYEKPFVNLKKRKRTLRVHDLFCDALKPQTTSTGSGSFTSVANVISTHSNPSLAAMMSTMRMAVGVNRPTFGGFHM</sequence>
<dbReference type="AlphaFoldDB" id="A0A1R1PZD7"/>
<protein>
    <recommendedName>
        <fullName evidence="2">SCA7 domain-containing protein</fullName>
    </recommendedName>
</protein>
<evidence type="ECO:0000313" key="3">
    <source>
        <dbReference type="EMBL" id="OMH86311.1"/>
    </source>
</evidence>
<dbReference type="PANTHER" id="PTHR47805">
    <property type="entry name" value="SAGA-ASSOCIATED FACTOR 73"/>
    <property type="match status" value="1"/>
</dbReference>
<organism evidence="3 4">
    <name type="scientific">Zancudomyces culisetae</name>
    <name type="common">Gut fungus</name>
    <name type="synonym">Smittium culisetae</name>
    <dbReference type="NCBI Taxonomy" id="1213189"/>
    <lineage>
        <taxon>Eukaryota</taxon>
        <taxon>Fungi</taxon>
        <taxon>Fungi incertae sedis</taxon>
        <taxon>Zoopagomycota</taxon>
        <taxon>Kickxellomycotina</taxon>
        <taxon>Harpellomycetes</taxon>
        <taxon>Harpellales</taxon>
        <taxon>Legeriomycetaceae</taxon>
        <taxon>Zancudomyces</taxon>
    </lineage>
</organism>
<feature type="compositionally biased region" description="Basic and acidic residues" evidence="1">
    <location>
        <begin position="145"/>
        <end position="158"/>
    </location>
</feature>
<dbReference type="GO" id="GO:0000124">
    <property type="term" value="C:SAGA complex"/>
    <property type="evidence" value="ECO:0007669"/>
    <property type="project" value="InterPro"/>
</dbReference>
<feature type="region of interest" description="Disordered" evidence="1">
    <location>
        <begin position="127"/>
        <end position="184"/>
    </location>
</feature>
<evidence type="ECO:0000313" key="4">
    <source>
        <dbReference type="Proteomes" id="UP000188320"/>
    </source>
</evidence>
<evidence type="ECO:0000259" key="2">
    <source>
        <dbReference type="PROSITE" id="PS51505"/>
    </source>
</evidence>
<dbReference type="PROSITE" id="PS51505">
    <property type="entry name" value="SCA7"/>
    <property type="match status" value="1"/>
</dbReference>
<dbReference type="InterPro" id="IPR013243">
    <property type="entry name" value="SCA7_dom"/>
</dbReference>
<dbReference type="OrthoDB" id="21678at2759"/>
<name>A0A1R1PZD7_ZANCU</name>
<dbReference type="InterPro" id="IPR037804">
    <property type="entry name" value="SGF73"/>
</dbReference>
<dbReference type="PANTHER" id="PTHR47805:SF1">
    <property type="entry name" value="SAGA-ASSOCIATED FACTOR 73"/>
    <property type="match status" value="1"/>
</dbReference>
<evidence type="ECO:0000256" key="1">
    <source>
        <dbReference type="SAM" id="MobiDB-lite"/>
    </source>
</evidence>
<dbReference type="Proteomes" id="UP000188320">
    <property type="component" value="Unassembled WGS sequence"/>
</dbReference>
<keyword evidence="4" id="KW-1185">Reference proteome</keyword>
<reference evidence="4" key="1">
    <citation type="submission" date="2017-01" db="EMBL/GenBank/DDBJ databases">
        <authorList>
            <person name="Wang Y."/>
            <person name="White M."/>
            <person name="Kvist S."/>
            <person name="Moncalvo J.-M."/>
        </authorList>
    </citation>
    <scope>NUCLEOTIDE SEQUENCE [LARGE SCALE GENOMIC DNA]</scope>
    <source>
        <strain evidence="4">COL-18-3</strain>
    </source>
</reference>
<gene>
    <name evidence="3" type="ORF">AX774_g203</name>
</gene>
<dbReference type="Pfam" id="PF08313">
    <property type="entry name" value="SCA7"/>
    <property type="match status" value="1"/>
</dbReference>